<dbReference type="Proteomes" id="UP000717585">
    <property type="component" value="Unassembled WGS sequence"/>
</dbReference>
<evidence type="ECO:0000313" key="1">
    <source>
        <dbReference type="EMBL" id="KAG9391558.1"/>
    </source>
</evidence>
<evidence type="ECO:0000313" key="2">
    <source>
        <dbReference type="Proteomes" id="UP000717585"/>
    </source>
</evidence>
<reference evidence="1" key="1">
    <citation type="submission" date="2021-05" db="EMBL/GenBank/DDBJ databases">
        <title>A free-living protist that lacks canonical eukaryotic 1 DNA replication and segregation systems.</title>
        <authorList>
            <person name="Salas-Leiva D.E."/>
            <person name="Tromer E.C."/>
            <person name="Curtis B.A."/>
            <person name="Jerlstrom-Hultqvist J."/>
            <person name="Kolisko M."/>
            <person name="Yi Z."/>
            <person name="Salas-Leiva J.S."/>
            <person name="Gallot-Lavallee L."/>
            <person name="Kops G.J.P.L."/>
            <person name="Archibald J.M."/>
            <person name="Simpson A.G.B."/>
            <person name="Roger A.J."/>
        </authorList>
    </citation>
    <scope>NUCLEOTIDE SEQUENCE</scope>
    <source>
        <strain evidence="1">BICM</strain>
    </source>
</reference>
<protein>
    <submittedName>
        <fullName evidence="1">Uncharacterized protein</fullName>
    </submittedName>
</protein>
<comment type="caution">
    <text evidence="1">The sequence shown here is derived from an EMBL/GenBank/DDBJ whole genome shotgun (WGS) entry which is preliminary data.</text>
</comment>
<organism evidence="1 2">
    <name type="scientific">Carpediemonas membranifera</name>
    <dbReference type="NCBI Taxonomy" id="201153"/>
    <lineage>
        <taxon>Eukaryota</taxon>
        <taxon>Metamonada</taxon>
        <taxon>Carpediemonas-like organisms</taxon>
        <taxon>Carpediemonas</taxon>
    </lineage>
</organism>
<proteinExistence type="predicted"/>
<accession>A0A8J6AQW2</accession>
<name>A0A8J6AQW2_9EUKA</name>
<gene>
    <name evidence="1" type="ORF">J8273_6323</name>
</gene>
<dbReference type="EMBL" id="JAHDYR010000053">
    <property type="protein sequence ID" value="KAG9391558.1"/>
    <property type="molecule type" value="Genomic_DNA"/>
</dbReference>
<sequence length="461" mass="49940">MDELLPPVLYDELYNILHSKDYDGNSCPVLIPDTIIFRDGVITAWFFCSSHDSTILRRHRYKINLDLVTKMLGSGVKRSSSVAAVVYTTVPDHNGHNSISVAHMNLADVTSLIHNALSTKFNGVVQKFVPIQPKEIVYQVAWSPAVTRCACKVNKYSIHDARCGAGVKGATWNAAIAHSEEQQVRSGAALNILQATADAVVSHIEQHGASVLHVEPGTLQAVTFYVKITEGMPTILYCDQVVAGDGGIRYSLPCYHWNMMISGYRPALSTALPQELSKGRGVTCPRCQKAVGVDDTGIVSVKSLILDHTGSLLSMVMPGESPRAVQVTSKKKRRPVDQYMSPAERLNLVSLANELLGDTGPKSTPLHPLNPSYRMIKGKVHGATPAAGYGGEMPARTPSPSEPEPAAIPDALKRAFVGLSAEQYELKLREPGFLYGDVRVCLDCAMAVSRQLNDALEVAGK</sequence>
<dbReference type="OrthoDB" id="298589at2759"/>
<keyword evidence="2" id="KW-1185">Reference proteome</keyword>
<dbReference type="AlphaFoldDB" id="A0A8J6AQW2"/>